<proteinExistence type="predicted"/>
<reference evidence="1 2" key="1">
    <citation type="submission" date="2019-08" db="EMBL/GenBank/DDBJ databases">
        <title>Prevalence, distribution, and phylogeny of type two toxin-antitoxin genes possessed by Cronobacter species where C. sakazakii homologs follow sequence type lineages.</title>
        <authorList>
            <person name="Finkelstein S."/>
            <person name="Negrete F."/>
            <person name="Jang H."/>
            <person name="Gopinath G.R."/>
            <person name="Tall B.D."/>
        </authorList>
    </citation>
    <scope>NUCLEOTIDE SEQUENCE [LARGE SCALE GENOMIC DNA]</scope>
    <source>
        <strain evidence="1 2">MOD1_GK1257</strain>
    </source>
</reference>
<sequence length="25" mass="2485">MFRSLILAAALLVGTAPLVASAGEI</sequence>
<dbReference type="EMBL" id="WAGD01000044">
    <property type="protein sequence ID" value="KAB0876123.1"/>
    <property type="molecule type" value="Genomic_DNA"/>
</dbReference>
<evidence type="ECO:0000313" key="2">
    <source>
        <dbReference type="Proteomes" id="UP000469927"/>
    </source>
</evidence>
<organism evidence="1 2">
    <name type="scientific">Cronobacter muytjensii</name>
    <dbReference type="NCBI Taxonomy" id="413501"/>
    <lineage>
        <taxon>Bacteria</taxon>
        <taxon>Pseudomonadati</taxon>
        <taxon>Pseudomonadota</taxon>
        <taxon>Gammaproteobacteria</taxon>
        <taxon>Enterobacterales</taxon>
        <taxon>Enterobacteriaceae</taxon>
        <taxon>Cronobacter</taxon>
    </lineage>
</organism>
<protein>
    <submittedName>
        <fullName evidence="1">DUF2502 domain-containing protein</fullName>
    </submittedName>
</protein>
<feature type="non-terminal residue" evidence="1">
    <location>
        <position position="25"/>
    </location>
</feature>
<accession>A0ABQ6TYG1</accession>
<gene>
    <name evidence="1" type="ORF">FZI19_14485</name>
</gene>
<evidence type="ECO:0000313" key="1">
    <source>
        <dbReference type="EMBL" id="KAB0876123.1"/>
    </source>
</evidence>
<keyword evidence="2" id="KW-1185">Reference proteome</keyword>
<comment type="caution">
    <text evidence="1">The sequence shown here is derived from an EMBL/GenBank/DDBJ whole genome shotgun (WGS) entry which is preliminary data.</text>
</comment>
<name>A0ABQ6TYG1_9ENTR</name>
<dbReference type="Proteomes" id="UP000469927">
    <property type="component" value="Unassembled WGS sequence"/>
</dbReference>